<dbReference type="GO" id="GO:0008270">
    <property type="term" value="F:zinc ion binding"/>
    <property type="evidence" value="ECO:0007669"/>
    <property type="project" value="InterPro"/>
</dbReference>
<accession>A0A0G4EPM4</accession>
<feature type="domain" description="Alcohol dehydrogenase-like N-terminal" evidence="6">
    <location>
        <begin position="38"/>
        <end position="157"/>
    </location>
</feature>
<evidence type="ECO:0008006" key="9">
    <source>
        <dbReference type="Google" id="ProtNLM"/>
    </source>
</evidence>
<organism evidence="7 8">
    <name type="scientific">Vitrella brassicaformis (strain CCMP3155)</name>
    <dbReference type="NCBI Taxonomy" id="1169540"/>
    <lineage>
        <taxon>Eukaryota</taxon>
        <taxon>Sar</taxon>
        <taxon>Alveolata</taxon>
        <taxon>Colpodellida</taxon>
        <taxon>Vitrellaceae</taxon>
        <taxon>Vitrella</taxon>
    </lineage>
</organism>
<dbReference type="Gene3D" id="3.90.180.10">
    <property type="entry name" value="Medium-chain alcohol dehydrogenases, catalytic domain"/>
    <property type="match status" value="1"/>
</dbReference>
<evidence type="ECO:0000259" key="5">
    <source>
        <dbReference type="Pfam" id="PF00107"/>
    </source>
</evidence>
<name>A0A0G4EPM4_VITBC</name>
<dbReference type="InterPro" id="IPR036291">
    <property type="entry name" value="NAD(P)-bd_dom_sf"/>
</dbReference>
<dbReference type="InterPro" id="IPR002328">
    <property type="entry name" value="ADH_Zn_CS"/>
</dbReference>
<keyword evidence="1 4" id="KW-0479">Metal-binding</keyword>
<dbReference type="EMBL" id="CDMY01000282">
    <property type="protein sequence ID" value="CEL99511.1"/>
    <property type="molecule type" value="Genomic_DNA"/>
</dbReference>
<dbReference type="PROSITE" id="PS00059">
    <property type="entry name" value="ADH_ZINC"/>
    <property type="match status" value="1"/>
</dbReference>
<reference evidence="7 8" key="1">
    <citation type="submission" date="2014-11" db="EMBL/GenBank/DDBJ databases">
        <authorList>
            <person name="Zhu J."/>
            <person name="Qi W."/>
            <person name="Song R."/>
        </authorList>
    </citation>
    <scope>NUCLEOTIDE SEQUENCE [LARGE SCALE GENOMIC DNA]</scope>
</reference>
<evidence type="ECO:0000259" key="6">
    <source>
        <dbReference type="Pfam" id="PF08240"/>
    </source>
</evidence>
<evidence type="ECO:0000313" key="8">
    <source>
        <dbReference type="Proteomes" id="UP000041254"/>
    </source>
</evidence>
<evidence type="ECO:0000256" key="2">
    <source>
        <dbReference type="ARBA" id="ARBA00022833"/>
    </source>
</evidence>
<dbReference type="OMA" id="CERQTQP"/>
<dbReference type="OrthoDB" id="423843at2759"/>
<keyword evidence="2 4" id="KW-0862">Zinc</keyword>
<keyword evidence="8" id="KW-1185">Reference proteome</keyword>
<gene>
    <name evidence="7" type="ORF">Vbra_20651</name>
</gene>
<protein>
    <recommendedName>
        <fullName evidence="9">Enoyl reductase (ER) domain-containing protein</fullName>
    </recommendedName>
</protein>
<keyword evidence="3" id="KW-0560">Oxidoreductase</keyword>
<dbReference type="PhylomeDB" id="A0A0G4EPM4"/>
<dbReference type="AlphaFoldDB" id="A0A0G4EPM4"/>
<dbReference type="InterPro" id="IPR011032">
    <property type="entry name" value="GroES-like_sf"/>
</dbReference>
<proteinExistence type="inferred from homology"/>
<dbReference type="Gene3D" id="3.40.50.720">
    <property type="entry name" value="NAD(P)-binding Rossmann-like Domain"/>
    <property type="match status" value="1"/>
</dbReference>
<dbReference type="InterPro" id="IPR013154">
    <property type="entry name" value="ADH-like_N"/>
</dbReference>
<dbReference type="InParanoid" id="A0A0G4EPM4"/>
<comment type="similarity">
    <text evidence="4">Belongs to the zinc-containing alcohol dehydrogenase family.</text>
</comment>
<dbReference type="InterPro" id="IPR050129">
    <property type="entry name" value="Zn_alcohol_dh"/>
</dbReference>
<dbReference type="STRING" id="1169540.A0A0G4EPM4"/>
<feature type="domain" description="Alcohol dehydrogenase-like C-terminal" evidence="5">
    <location>
        <begin position="220"/>
        <end position="330"/>
    </location>
</feature>
<evidence type="ECO:0000313" key="7">
    <source>
        <dbReference type="EMBL" id="CEL99511.1"/>
    </source>
</evidence>
<dbReference type="PANTHER" id="PTHR43401:SF2">
    <property type="entry name" value="L-THREONINE 3-DEHYDROGENASE"/>
    <property type="match status" value="1"/>
</dbReference>
<evidence type="ECO:0000256" key="1">
    <source>
        <dbReference type="ARBA" id="ARBA00022723"/>
    </source>
</evidence>
<comment type="cofactor">
    <cofactor evidence="4">
        <name>Zn(2+)</name>
        <dbReference type="ChEBI" id="CHEBI:29105"/>
    </cofactor>
</comment>
<dbReference type="SUPFAM" id="SSF50129">
    <property type="entry name" value="GroES-like"/>
    <property type="match status" value="1"/>
</dbReference>
<evidence type="ECO:0000256" key="3">
    <source>
        <dbReference type="ARBA" id="ARBA00023002"/>
    </source>
</evidence>
<dbReference type="PANTHER" id="PTHR43401">
    <property type="entry name" value="L-THREONINE 3-DEHYDROGENASE"/>
    <property type="match status" value="1"/>
</dbReference>
<dbReference type="VEuPathDB" id="CryptoDB:Vbra_20651"/>
<dbReference type="Pfam" id="PF00107">
    <property type="entry name" value="ADH_zinc_N"/>
    <property type="match status" value="1"/>
</dbReference>
<evidence type="ECO:0000256" key="4">
    <source>
        <dbReference type="RuleBase" id="RU361277"/>
    </source>
</evidence>
<dbReference type="Pfam" id="PF08240">
    <property type="entry name" value="ADH_N"/>
    <property type="match status" value="1"/>
</dbReference>
<dbReference type="GO" id="GO:0016491">
    <property type="term" value="F:oxidoreductase activity"/>
    <property type="evidence" value="ECO:0007669"/>
    <property type="project" value="UniProtKB-KW"/>
</dbReference>
<dbReference type="InterPro" id="IPR013149">
    <property type="entry name" value="ADH-like_C"/>
</dbReference>
<dbReference type="SUPFAM" id="SSF51735">
    <property type="entry name" value="NAD(P)-binding Rossmann-fold domains"/>
    <property type="match status" value="1"/>
</dbReference>
<dbReference type="Proteomes" id="UP000041254">
    <property type="component" value="Unassembled WGS sequence"/>
</dbReference>
<sequence length="370" mass="39757">MTTMAVYGEDVPSTMGGVVCYGPGDYRHEDGITVPAPGPGEVLLKVSAIGICAGDAKCFAGAPRFWGDGRKTPRYVEPPVRPGHEFVGNVVALGEGAGEKHGISLGDQVTSEQICPCDVCRYCERGAYQMCIPHDVYGFHQCTQGAMADYVLLPARARNHKIDKSVPPEHAVYTEPLACSLHGVELGAVQFSDIVVVSGCGPIGLGMVGGVRQKSPKLLIALDLYDWKLEVAKKCGADVVLNPSKCDVVKEVMRLSGGYGCDVYIEATGHPNSVVQGLDMIARMGRFVEFSVFGKETTADWSIIGDCKELTIVGGHLSPRTFPKAISMIEKKQIPVEEIVTHRLPLSRVVEGIEMVNKSSESIKVILLPD</sequence>